<comment type="caution">
    <text evidence="2">The sequence shown here is derived from an EMBL/GenBank/DDBJ whole genome shotgun (WGS) entry which is preliminary data.</text>
</comment>
<sequence length="758" mass="85098">MGNSDSRAEFRGLVETILDIDDAASAGALGEKHPLWERFWSVESSERDVFEFIQPDDVRKMMDSKEGFARLETLLHQAVMQLERALGEDSLSTVMYPRVLNAIRVVTRVLPFILERFAEPYVYSMFWRSPSGLGQASGETEENQAETASTAKLEAEGEGAGNQTTDSMSLDTNKRESQSLAQRLLRCIGRLAFFPGFTLPSSVQKPDETVNAEPTDDEASLFDNMQRNIIWSAGIGKSQESGRGVVFRGLNRHRHEVLKLLLVCQSGILYSTPSQCEPEQDPWIRFVSLSDVGEGLPFACELFCSLINVVCDHNSGVWGIPYGDAIISGAEDDRFADLCLHNLLIFLEVNSWANLYRRLLGDISSPREFAFLYENLVRLLNTVLRAQNTYLPGSQKGIDSYQEVLVLLWKIFDSNKAFIDYVLRHGDVGKLMQPISYFLWRGRKRATDVGLIHICTFVALLLSGERSFGVALNHECKDIPYLEGGPRMSNISHADLLVVVLHKVIADGDARLQSLYNCFFTILSNISPYIKSFSHVASTRLVSLFKRVASPRFLWRAENNYQYVFFMLDLFNNVIQYQFEGNARLIYTLVLSQDSISDLANLTFSPEATTAATSGDASAHDATTAEASASHFMPTSEWFASWKAKMPINTLLRAIDILVPQIEALADEGRESSTSSSSSTIGLLDERKVLDFLRETTLVGLLPVPHPIVIRRYQANQYTTLWFTTYTWGVIFLRNQQVPLWDGRAIKLFAINLVSQAP</sequence>
<proteinExistence type="predicted"/>
<feature type="region of interest" description="Disordered" evidence="1">
    <location>
        <begin position="133"/>
        <end position="175"/>
    </location>
</feature>
<keyword evidence="3" id="KW-1185">Reference proteome</keyword>
<dbReference type="Proteomes" id="UP000241890">
    <property type="component" value="Unassembled WGS sequence"/>
</dbReference>
<dbReference type="EMBL" id="BEYU01000012">
    <property type="protein sequence ID" value="GBG25396.1"/>
    <property type="molecule type" value="Genomic_DNA"/>
</dbReference>
<dbReference type="AlphaFoldDB" id="A0A2R5G2Y7"/>
<dbReference type="InterPro" id="IPR026705">
    <property type="entry name" value="Hid-1/Ecm30"/>
</dbReference>
<gene>
    <name evidence="2" type="ORF">FCC1311_016142</name>
</gene>
<organism evidence="2 3">
    <name type="scientific">Hondaea fermentalgiana</name>
    <dbReference type="NCBI Taxonomy" id="2315210"/>
    <lineage>
        <taxon>Eukaryota</taxon>
        <taxon>Sar</taxon>
        <taxon>Stramenopiles</taxon>
        <taxon>Bigyra</taxon>
        <taxon>Labyrinthulomycetes</taxon>
        <taxon>Thraustochytrida</taxon>
        <taxon>Thraustochytriidae</taxon>
        <taxon>Hondaea</taxon>
    </lineage>
</organism>
<evidence type="ECO:0000313" key="3">
    <source>
        <dbReference type="Proteomes" id="UP000241890"/>
    </source>
</evidence>
<dbReference type="OrthoDB" id="432953at2759"/>
<feature type="compositionally biased region" description="Polar residues" evidence="1">
    <location>
        <begin position="161"/>
        <end position="171"/>
    </location>
</feature>
<evidence type="ECO:0000313" key="2">
    <source>
        <dbReference type="EMBL" id="GBG25396.1"/>
    </source>
</evidence>
<dbReference type="GO" id="GO:0005797">
    <property type="term" value="C:Golgi medial cisterna"/>
    <property type="evidence" value="ECO:0007669"/>
    <property type="project" value="TreeGrafter"/>
</dbReference>
<evidence type="ECO:0000256" key="1">
    <source>
        <dbReference type="SAM" id="MobiDB-lite"/>
    </source>
</evidence>
<dbReference type="InParanoid" id="A0A2R5G2Y7"/>
<name>A0A2R5G2Y7_9STRA</name>
<protein>
    <submittedName>
        <fullName evidence="2">Protein HID1</fullName>
    </submittedName>
</protein>
<accession>A0A2R5G2Y7</accession>
<dbReference type="GO" id="GO:0016020">
    <property type="term" value="C:membrane"/>
    <property type="evidence" value="ECO:0007669"/>
    <property type="project" value="TreeGrafter"/>
</dbReference>
<dbReference type="Pfam" id="PF09742">
    <property type="entry name" value="Dymeclin"/>
    <property type="match status" value="1"/>
</dbReference>
<dbReference type="PANTHER" id="PTHR21575">
    <property type="entry name" value="PROTEIN HID1"/>
    <property type="match status" value="1"/>
</dbReference>
<dbReference type="PANTHER" id="PTHR21575:SF12">
    <property type="entry name" value="PROTEIN HID1"/>
    <property type="match status" value="1"/>
</dbReference>
<dbReference type="GO" id="GO:0000138">
    <property type="term" value="C:Golgi trans cisterna"/>
    <property type="evidence" value="ECO:0007669"/>
    <property type="project" value="TreeGrafter"/>
</dbReference>
<reference evidence="2 3" key="1">
    <citation type="submission" date="2017-12" db="EMBL/GenBank/DDBJ databases">
        <title>Sequencing, de novo assembly and annotation of complete genome of a new Thraustochytrid species, strain FCC1311.</title>
        <authorList>
            <person name="Sedici K."/>
            <person name="Godart F."/>
            <person name="Aiese Cigliano R."/>
            <person name="Sanseverino W."/>
            <person name="Barakat M."/>
            <person name="Ortet P."/>
            <person name="Marechal E."/>
            <person name="Cagnac O."/>
            <person name="Amato A."/>
        </authorList>
    </citation>
    <scope>NUCLEOTIDE SEQUENCE [LARGE SCALE GENOMIC DNA]</scope>
</reference>